<dbReference type="GO" id="GO:0005737">
    <property type="term" value="C:cytoplasm"/>
    <property type="evidence" value="ECO:0007669"/>
    <property type="project" value="TreeGrafter"/>
</dbReference>
<dbReference type="GO" id="GO:0016791">
    <property type="term" value="F:phosphatase activity"/>
    <property type="evidence" value="ECO:0007669"/>
    <property type="project" value="TreeGrafter"/>
</dbReference>
<dbReference type="SUPFAM" id="SSF53254">
    <property type="entry name" value="Phosphoglycerate mutase-like"/>
    <property type="match status" value="1"/>
</dbReference>
<dbReference type="AlphaFoldDB" id="A0A345ZQE3"/>
<dbReference type="RefSeq" id="WP_115687536.1">
    <property type="nucleotide sequence ID" value="NZ_CP031417.1"/>
</dbReference>
<evidence type="ECO:0000313" key="2">
    <source>
        <dbReference type="Proteomes" id="UP000254889"/>
    </source>
</evidence>
<proteinExistence type="predicted"/>
<dbReference type="InterPro" id="IPR050275">
    <property type="entry name" value="PGM_Phosphatase"/>
</dbReference>
<organism evidence="1 2">
    <name type="scientific">Pseudolabrys taiwanensis</name>
    <dbReference type="NCBI Taxonomy" id="331696"/>
    <lineage>
        <taxon>Bacteria</taxon>
        <taxon>Pseudomonadati</taxon>
        <taxon>Pseudomonadota</taxon>
        <taxon>Alphaproteobacteria</taxon>
        <taxon>Hyphomicrobiales</taxon>
        <taxon>Xanthobacteraceae</taxon>
        <taxon>Pseudolabrys</taxon>
    </lineage>
</organism>
<dbReference type="CDD" id="cd07067">
    <property type="entry name" value="HP_PGM_like"/>
    <property type="match status" value="1"/>
</dbReference>
<sequence length="188" mass="20734">MSAEQRFWLIRHAPVARPHGIIHDADAPADLSNSTALAVVRERLPKALAVFASPARRTMETATALGLTPTPEPRLREQNFGVWTGRRHTEIEAELGPAYADFWRRPATNRPPGGESFDDQIARVRDCLPALPTGDVALVIHSGTIRAILAIALDLPAENALRFVIDPLSLTQIDRLDQGWRVRTVNVT</sequence>
<dbReference type="Proteomes" id="UP000254889">
    <property type="component" value="Chromosome"/>
</dbReference>
<accession>A0A345ZQE3</accession>
<name>A0A345ZQE3_9HYPH</name>
<evidence type="ECO:0000313" key="1">
    <source>
        <dbReference type="EMBL" id="AXK79140.1"/>
    </source>
</evidence>
<keyword evidence="2" id="KW-1185">Reference proteome</keyword>
<protein>
    <submittedName>
        <fullName evidence="1">Histidine phosphatase family protein</fullName>
    </submittedName>
</protein>
<dbReference type="KEGG" id="ptaw:DW352_00565"/>
<dbReference type="InterPro" id="IPR013078">
    <property type="entry name" value="His_Pase_superF_clade-1"/>
</dbReference>
<dbReference type="PANTHER" id="PTHR48100">
    <property type="entry name" value="BROAD-SPECIFICITY PHOSPHATASE YOR283W-RELATED"/>
    <property type="match status" value="1"/>
</dbReference>
<dbReference type="InterPro" id="IPR029033">
    <property type="entry name" value="His_PPase_superfam"/>
</dbReference>
<dbReference type="Gene3D" id="3.40.50.1240">
    <property type="entry name" value="Phosphoglycerate mutase-like"/>
    <property type="match status" value="1"/>
</dbReference>
<dbReference type="Pfam" id="PF00300">
    <property type="entry name" value="His_Phos_1"/>
    <property type="match status" value="1"/>
</dbReference>
<dbReference type="PANTHER" id="PTHR48100:SF1">
    <property type="entry name" value="HISTIDINE PHOSPHATASE FAMILY PROTEIN-RELATED"/>
    <property type="match status" value="1"/>
</dbReference>
<dbReference type="SMART" id="SM00855">
    <property type="entry name" value="PGAM"/>
    <property type="match status" value="1"/>
</dbReference>
<dbReference type="EMBL" id="CP031417">
    <property type="protein sequence ID" value="AXK79140.1"/>
    <property type="molecule type" value="Genomic_DNA"/>
</dbReference>
<dbReference type="OrthoDB" id="9781415at2"/>
<gene>
    <name evidence="1" type="ORF">DW352_00565</name>
</gene>
<reference evidence="1 2" key="1">
    <citation type="submission" date="2018-07" db="EMBL/GenBank/DDBJ databases">
        <authorList>
            <person name="Quirk P.G."/>
            <person name="Krulwich T.A."/>
        </authorList>
    </citation>
    <scope>NUCLEOTIDE SEQUENCE [LARGE SCALE GENOMIC DNA]</scope>
    <source>
        <strain evidence="1 2">CC-BB4</strain>
    </source>
</reference>